<organism evidence="2 3">
    <name type="scientific">Fervidibacillus albus</name>
    <dbReference type="NCBI Taxonomy" id="2980026"/>
    <lineage>
        <taxon>Bacteria</taxon>
        <taxon>Bacillati</taxon>
        <taxon>Bacillota</taxon>
        <taxon>Bacilli</taxon>
        <taxon>Bacillales</taxon>
        <taxon>Bacillaceae</taxon>
        <taxon>Fervidibacillus</taxon>
    </lineage>
</organism>
<evidence type="ECO:0000313" key="2">
    <source>
        <dbReference type="EMBL" id="WAA10423.1"/>
    </source>
</evidence>
<keyword evidence="3" id="KW-1185">Reference proteome</keyword>
<dbReference type="Pfam" id="PF21101">
    <property type="entry name" value="YqgU"/>
    <property type="match status" value="1"/>
</dbReference>
<dbReference type="InterPro" id="IPR048421">
    <property type="entry name" value="YqgU_beta-prop"/>
</dbReference>
<accession>A0A9E8LVF3</accession>
<dbReference type="KEGG" id="faf:OE104_03575"/>
<evidence type="ECO:0000259" key="1">
    <source>
        <dbReference type="Pfam" id="PF21101"/>
    </source>
</evidence>
<dbReference type="AlphaFoldDB" id="A0A9E8LVF3"/>
<dbReference type="RefSeq" id="WP_275418211.1">
    <property type="nucleotide sequence ID" value="NZ_CP106878.1"/>
</dbReference>
<protein>
    <recommendedName>
        <fullName evidence="1">YqgU-like 6-bladed beta-propeller domain-containing protein</fullName>
    </recommendedName>
</protein>
<reference evidence="2" key="1">
    <citation type="submission" date="2022-09" db="EMBL/GenBank/DDBJ databases">
        <title>Complete Genomes of Fervidibacillus albus and Fervidibacillus halotolerans isolated from tidal flat sediments.</title>
        <authorList>
            <person name="Kwon K.K."/>
            <person name="Yang S.-H."/>
            <person name="Park M.J."/>
            <person name="Oh H.-M."/>
        </authorList>
    </citation>
    <scope>NUCLEOTIDE SEQUENCE</scope>
    <source>
        <strain evidence="2">MEBiC13591</strain>
    </source>
</reference>
<dbReference type="EMBL" id="CP106878">
    <property type="protein sequence ID" value="WAA10423.1"/>
    <property type="molecule type" value="Genomic_DNA"/>
</dbReference>
<feature type="domain" description="YqgU-like 6-bladed beta-propeller" evidence="1">
    <location>
        <begin position="92"/>
        <end position="357"/>
    </location>
</feature>
<name>A0A9E8LVF3_9BACI</name>
<dbReference type="Proteomes" id="UP001164718">
    <property type="component" value="Chromosome"/>
</dbReference>
<sequence>MGRSLVKAFFLFFIMSFLFFLSGCQSEQLHSIHYHSGKSVGMDMKQSFITDSSIVSYETSMDEFRFVVGWASNDEILIVESNGERDVIFSYNIENGKRIDRFFSDHPIISASISPTRKYILVHTSPLPYEASIHIYRLDTDELVFEQNLESSEIDYEWNWDREENVLLVTFFEDWTFAPYILHIEEESVESVELPHPFVCWFDEQSWISINWDFDIPSVTAPLAIFEQNRTEVIVQGKEFYYLDRLGDFFFTMGVDTTDEGESEITFFDKQLQPTFTFHIPHLSTFSGWQIPHYDYIDETKTFMIIEPIESGEADIYQGGFQLVKRNLASGEETVILDSVDNAPLSCSPDGNYCLTGNFLEKLIDINTGELTDLILFQ</sequence>
<proteinExistence type="predicted"/>
<evidence type="ECO:0000313" key="3">
    <source>
        <dbReference type="Proteomes" id="UP001164718"/>
    </source>
</evidence>
<dbReference type="SUPFAM" id="SSF69304">
    <property type="entry name" value="Tricorn protease N-terminal domain"/>
    <property type="match status" value="1"/>
</dbReference>
<gene>
    <name evidence="2" type="ORF">OE104_03575</name>
</gene>
<dbReference type="PROSITE" id="PS51257">
    <property type="entry name" value="PROKAR_LIPOPROTEIN"/>
    <property type="match status" value="1"/>
</dbReference>